<feature type="transmembrane region" description="Helical" evidence="1">
    <location>
        <begin position="288"/>
        <end position="311"/>
    </location>
</feature>
<comment type="caution">
    <text evidence="2">The sequence shown here is derived from an EMBL/GenBank/DDBJ whole genome shotgun (WGS) entry which is preliminary data.</text>
</comment>
<gene>
    <name evidence="2" type="ORF">FB466_1762</name>
</gene>
<evidence type="ECO:0000313" key="2">
    <source>
        <dbReference type="EMBL" id="TQM63498.1"/>
    </source>
</evidence>
<feature type="transmembrane region" description="Helical" evidence="1">
    <location>
        <begin position="356"/>
        <end position="378"/>
    </location>
</feature>
<evidence type="ECO:0008006" key="4">
    <source>
        <dbReference type="Google" id="ProtNLM"/>
    </source>
</evidence>
<name>A0A543HYW1_9MICO</name>
<keyword evidence="1" id="KW-0472">Membrane</keyword>
<sequence length="426" mass="44838">MKRLLGFAGQAGGISLAPLLVSIASVLTVPVIIATRGGDFWVSVAVGQAIGEIARSICTWGYYSRIAPVSALSIPDRLDHYFESIVTRLLIVMVVVPVMIVVMLQMSFSDPAVALFMVLSGCFYGLSANWYFIAGNEPRWLIALDALPRALTLGLAAVSLLVVTGPAGTWVFGGIVLLGNVVSVVGPYILLRIRRTRMRMARAPITLAGIRRVIVEGFPSLVISVALTLRLSLPVTITPIVAPAAGASVALADKLLRWINTAATPLMQVMQARVPQGKDPLDVKIRRALGYAWILGGMLGVGTALVVPVLGSFMSLGVVDVGFLASIPIGISLCMIFVSAVIGLAALTLLGKSKNVALVSFVALGVLAATIVPLVSLWGAAGAFWALALAEVSAVVFQHLTLWRELRDFPARSVSVPGEAVSPEGL</sequence>
<dbReference type="AlphaFoldDB" id="A0A543HYW1"/>
<protein>
    <recommendedName>
        <fullName evidence="4">O-antigen/teichoic acid export membrane protein</fullName>
    </recommendedName>
</protein>
<feature type="transmembrane region" description="Helical" evidence="1">
    <location>
        <begin position="112"/>
        <end position="134"/>
    </location>
</feature>
<organism evidence="2 3">
    <name type="scientific">Klugiella xanthotipulae</name>
    <dbReference type="NCBI Taxonomy" id="244735"/>
    <lineage>
        <taxon>Bacteria</taxon>
        <taxon>Bacillati</taxon>
        <taxon>Actinomycetota</taxon>
        <taxon>Actinomycetes</taxon>
        <taxon>Micrococcales</taxon>
        <taxon>Microbacteriaceae</taxon>
        <taxon>Klugiella</taxon>
    </lineage>
</organism>
<evidence type="ECO:0000256" key="1">
    <source>
        <dbReference type="SAM" id="Phobius"/>
    </source>
</evidence>
<feature type="transmembrane region" description="Helical" evidence="1">
    <location>
        <begin position="12"/>
        <end position="34"/>
    </location>
</feature>
<dbReference type="EMBL" id="VFPN01000002">
    <property type="protein sequence ID" value="TQM63498.1"/>
    <property type="molecule type" value="Genomic_DNA"/>
</dbReference>
<reference evidence="2 3" key="1">
    <citation type="submission" date="2019-06" db="EMBL/GenBank/DDBJ databases">
        <title>Sequencing the genomes of 1000 actinobacteria strains.</title>
        <authorList>
            <person name="Klenk H.-P."/>
        </authorList>
    </citation>
    <scope>NUCLEOTIDE SEQUENCE [LARGE SCALE GENOMIC DNA]</scope>
    <source>
        <strain evidence="2 3">DSM 18031</strain>
    </source>
</reference>
<feature type="transmembrane region" description="Helical" evidence="1">
    <location>
        <begin position="323"/>
        <end position="349"/>
    </location>
</feature>
<dbReference type="OrthoDB" id="4826415at2"/>
<feature type="transmembrane region" description="Helical" evidence="1">
    <location>
        <begin position="170"/>
        <end position="191"/>
    </location>
</feature>
<dbReference type="RefSeq" id="WP_141917615.1">
    <property type="nucleotide sequence ID" value="NZ_BAAAYS010000011.1"/>
</dbReference>
<dbReference type="Proteomes" id="UP000318331">
    <property type="component" value="Unassembled WGS sequence"/>
</dbReference>
<feature type="transmembrane region" description="Helical" evidence="1">
    <location>
        <begin position="85"/>
        <end position="106"/>
    </location>
</feature>
<feature type="transmembrane region" description="Helical" evidence="1">
    <location>
        <begin position="384"/>
        <end position="403"/>
    </location>
</feature>
<evidence type="ECO:0000313" key="3">
    <source>
        <dbReference type="Proteomes" id="UP000318331"/>
    </source>
</evidence>
<keyword evidence="1" id="KW-0812">Transmembrane</keyword>
<accession>A0A543HYW1</accession>
<proteinExistence type="predicted"/>
<keyword evidence="3" id="KW-1185">Reference proteome</keyword>
<keyword evidence="1" id="KW-1133">Transmembrane helix</keyword>